<evidence type="ECO:0000313" key="5">
    <source>
        <dbReference type="Proteomes" id="UP000219439"/>
    </source>
</evidence>
<dbReference type="InterPro" id="IPR009061">
    <property type="entry name" value="DNA-bd_dom_put_sf"/>
</dbReference>
<dbReference type="OrthoDB" id="9802944at2"/>
<accession>A0A285PNW2</accession>
<keyword evidence="1" id="KW-0238">DNA-binding</keyword>
<reference evidence="4 5" key="1">
    <citation type="submission" date="2017-09" db="EMBL/GenBank/DDBJ databases">
        <authorList>
            <person name="Ehlers B."/>
            <person name="Leendertz F.H."/>
        </authorList>
    </citation>
    <scope>NUCLEOTIDE SEQUENCE [LARGE SCALE GENOMIC DNA]</scope>
    <source>
        <strain evidence="4 5">DSM 18289</strain>
    </source>
</reference>
<keyword evidence="5" id="KW-1185">Reference proteome</keyword>
<dbReference type="PROSITE" id="PS50937">
    <property type="entry name" value="HTH_MERR_2"/>
    <property type="match status" value="1"/>
</dbReference>
<dbReference type="GO" id="GO:0003677">
    <property type="term" value="F:DNA binding"/>
    <property type="evidence" value="ECO:0007669"/>
    <property type="project" value="UniProtKB-KW"/>
</dbReference>
<dbReference type="EMBL" id="OBEL01000010">
    <property type="protein sequence ID" value="SNZ21601.1"/>
    <property type="molecule type" value="Genomic_DNA"/>
</dbReference>
<evidence type="ECO:0000259" key="3">
    <source>
        <dbReference type="PROSITE" id="PS50937"/>
    </source>
</evidence>
<dbReference type="InterPro" id="IPR047057">
    <property type="entry name" value="MerR_fam"/>
</dbReference>
<dbReference type="PROSITE" id="PS00552">
    <property type="entry name" value="HTH_MERR_1"/>
    <property type="match status" value="1"/>
</dbReference>
<dbReference type="InterPro" id="IPR000551">
    <property type="entry name" value="MerR-type_HTH_dom"/>
</dbReference>
<dbReference type="PANTHER" id="PTHR30204">
    <property type="entry name" value="REDOX-CYCLING DRUG-SENSING TRANSCRIPTIONAL ACTIVATOR SOXR"/>
    <property type="match status" value="1"/>
</dbReference>
<proteinExistence type="predicted"/>
<feature type="region of interest" description="Disordered" evidence="2">
    <location>
        <begin position="123"/>
        <end position="147"/>
    </location>
</feature>
<dbReference type="PANTHER" id="PTHR30204:SF98">
    <property type="entry name" value="HTH-TYPE TRANSCRIPTIONAL REGULATOR ADHR"/>
    <property type="match status" value="1"/>
</dbReference>
<dbReference type="Pfam" id="PF00376">
    <property type="entry name" value="MerR"/>
    <property type="match status" value="1"/>
</dbReference>
<evidence type="ECO:0000256" key="2">
    <source>
        <dbReference type="SAM" id="MobiDB-lite"/>
    </source>
</evidence>
<name>A0A285PNW2_9HYPH</name>
<sequence>MKIGDLAKLSGLSVHTIRYYEKVGLLPSAHRDAGGRRQYGHDIVRWLDFLAALKRTGMGIADMVRYAQLRSKGPETGQQRKTMLQVQRQKVLDKISDLEATLPVLDHKIMLYDDMERQHLMEQNDHDNSEHTDLSATEQKYLERRRS</sequence>
<evidence type="ECO:0000256" key="1">
    <source>
        <dbReference type="ARBA" id="ARBA00023125"/>
    </source>
</evidence>
<dbReference type="Proteomes" id="UP000219439">
    <property type="component" value="Unassembled WGS sequence"/>
</dbReference>
<dbReference type="CDD" id="cd01109">
    <property type="entry name" value="HTH_YyaN"/>
    <property type="match status" value="1"/>
</dbReference>
<evidence type="ECO:0000313" key="4">
    <source>
        <dbReference type="EMBL" id="SNZ21601.1"/>
    </source>
</evidence>
<dbReference type="PRINTS" id="PR00040">
    <property type="entry name" value="HTHMERR"/>
</dbReference>
<gene>
    <name evidence="4" type="ORF">SAMN06265368_4725</name>
</gene>
<dbReference type="Gene3D" id="1.10.1660.10">
    <property type="match status" value="1"/>
</dbReference>
<organism evidence="4 5">
    <name type="scientific">Cohaesibacter gelatinilyticus</name>
    <dbReference type="NCBI Taxonomy" id="372072"/>
    <lineage>
        <taxon>Bacteria</taxon>
        <taxon>Pseudomonadati</taxon>
        <taxon>Pseudomonadota</taxon>
        <taxon>Alphaproteobacteria</taxon>
        <taxon>Hyphomicrobiales</taxon>
        <taxon>Cohaesibacteraceae</taxon>
    </lineage>
</organism>
<dbReference type="GO" id="GO:0003700">
    <property type="term" value="F:DNA-binding transcription factor activity"/>
    <property type="evidence" value="ECO:0007669"/>
    <property type="project" value="InterPro"/>
</dbReference>
<feature type="compositionally biased region" description="Basic and acidic residues" evidence="2">
    <location>
        <begin position="123"/>
        <end position="133"/>
    </location>
</feature>
<feature type="domain" description="HTH merR-type" evidence="3">
    <location>
        <begin position="1"/>
        <end position="69"/>
    </location>
</feature>
<dbReference type="SMART" id="SM00422">
    <property type="entry name" value="HTH_MERR"/>
    <property type="match status" value="1"/>
</dbReference>
<dbReference type="AlphaFoldDB" id="A0A285PNW2"/>
<dbReference type="SUPFAM" id="SSF46955">
    <property type="entry name" value="Putative DNA-binding domain"/>
    <property type="match status" value="1"/>
</dbReference>
<protein>
    <submittedName>
        <fullName evidence="4">Transcriptional regulator, MerR family</fullName>
    </submittedName>
</protein>
<dbReference type="RefSeq" id="WP_097155982.1">
    <property type="nucleotide sequence ID" value="NZ_OBEL01000010.1"/>
</dbReference>